<evidence type="ECO:0000256" key="1">
    <source>
        <dbReference type="ARBA" id="ARBA00000086"/>
    </source>
</evidence>
<evidence type="ECO:0000313" key="6">
    <source>
        <dbReference type="EMBL" id="MDW2800796.1"/>
    </source>
</evidence>
<dbReference type="InterPro" id="IPR051912">
    <property type="entry name" value="Alkylbase_DNA_Glycosylase/TA"/>
</dbReference>
<gene>
    <name evidence="6" type="ORF">RZO55_24805</name>
</gene>
<proteinExistence type="predicted"/>
<keyword evidence="4" id="KW-0234">DNA repair</keyword>
<dbReference type="Gene3D" id="1.10.340.30">
    <property type="entry name" value="Hypothetical protein, domain 2"/>
    <property type="match status" value="1"/>
</dbReference>
<sequence>MSAVTYKHFNYGMKEIAHLAAADPVLGEAMVRLGRVEREVIPDPFAALVYAIIGQLISTRSAKTVWERMQELVGEITPENLSCFTPVDVRECGMTMKKAVCIWDLAKEIVGGNLCLDSLQKQPDNEVIRTLMAYKGIGPWTAQMLLINMERPDVVSWGDIGIRRGMEKLYGNPKLTKDQFESYRNKYSPYGSVASIYLWELSSMPMEQRR</sequence>
<name>A0ABU4GT26_9CLOT</name>
<dbReference type="PANTHER" id="PTHR43003">
    <property type="entry name" value="DNA-3-METHYLADENINE GLYCOSYLASE"/>
    <property type="match status" value="1"/>
</dbReference>
<evidence type="ECO:0000256" key="3">
    <source>
        <dbReference type="ARBA" id="ARBA00022763"/>
    </source>
</evidence>
<dbReference type="SMART" id="SM00478">
    <property type="entry name" value="ENDO3c"/>
    <property type="match status" value="1"/>
</dbReference>
<evidence type="ECO:0000313" key="7">
    <source>
        <dbReference type="Proteomes" id="UP001276854"/>
    </source>
</evidence>
<dbReference type="Proteomes" id="UP001276854">
    <property type="component" value="Unassembled WGS sequence"/>
</dbReference>
<dbReference type="InterPro" id="IPR003265">
    <property type="entry name" value="HhH-GPD_domain"/>
</dbReference>
<dbReference type="CDD" id="cd00056">
    <property type="entry name" value="ENDO3c"/>
    <property type="match status" value="1"/>
</dbReference>
<comment type="caution">
    <text evidence="6">The sequence shown here is derived from an EMBL/GenBank/DDBJ whole genome shotgun (WGS) entry which is preliminary data.</text>
</comment>
<dbReference type="RefSeq" id="WP_318066957.1">
    <property type="nucleotide sequence ID" value="NZ_JAWONS010000329.1"/>
</dbReference>
<protein>
    <recommendedName>
        <fullName evidence="2">DNA-3-methyladenine glycosylase II</fullName>
        <ecNumber evidence="2">3.2.2.21</ecNumber>
    </recommendedName>
</protein>
<feature type="domain" description="HhH-GPD" evidence="5">
    <location>
        <begin position="53"/>
        <end position="204"/>
    </location>
</feature>
<dbReference type="InterPro" id="IPR011257">
    <property type="entry name" value="DNA_glycosylase"/>
</dbReference>
<dbReference type="EMBL" id="JAWONS010000329">
    <property type="protein sequence ID" value="MDW2800796.1"/>
    <property type="molecule type" value="Genomic_DNA"/>
</dbReference>
<keyword evidence="3" id="KW-0227">DNA damage</keyword>
<reference evidence="6 7" key="1">
    <citation type="submission" date="2023-10" db="EMBL/GenBank/DDBJ databases">
        <title>A novel Glycoside Hydrolase 43-Like Enzyme from Clostrdium boliviensis is an Endo-xylanase, and a Candidate for Xylooligosaccharides Production from Different Xylan Substrates.</title>
        <authorList>
            <person name="Alvarez M.T."/>
            <person name="Rocabado-Villegas L.R."/>
            <person name="Salas-Veizaga D.M."/>
            <person name="Linares-Pasten J.A."/>
            <person name="Gudmundsdottir E.E."/>
            <person name="Hreggvidsson G.O."/>
            <person name="Adlercreutz P."/>
            <person name="Nordberg Karlsson E."/>
        </authorList>
    </citation>
    <scope>NUCLEOTIDE SEQUENCE [LARGE SCALE GENOMIC DNA]</scope>
    <source>
        <strain evidence="6 7">E-1</strain>
    </source>
</reference>
<evidence type="ECO:0000256" key="4">
    <source>
        <dbReference type="ARBA" id="ARBA00023204"/>
    </source>
</evidence>
<evidence type="ECO:0000259" key="5">
    <source>
        <dbReference type="SMART" id="SM00478"/>
    </source>
</evidence>
<dbReference type="Gene3D" id="1.10.1670.40">
    <property type="match status" value="1"/>
</dbReference>
<dbReference type="PANTHER" id="PTHR43003:SF5">
    <property type="entry name" value="DNA-3-METHYLADENINE GLYCOSYLASE"/>
    <property type="match status" value="1"/>
</dbReference>
<dbReference type="SUPFAM" id="SSF48150">
    <property type="entry name" value="DNA-glycosylase"/>
    <property type="match status" value="1"/>
</dbReference>
<accession>A0ABU4GT26</accession>
<organism evidence="6 7">
    <name type="scientific">Clostridium boliviensis</name>
    <dbReference type="NCBI Taxonomy" id="318465"/>
    <lineage>
        <taxon>Bacteria</taxon>
        <taxon>Bacillati</taxon>
        <taxon>Bacillota</taxon>
        <taxon>Clostridia</taxon>
        <taxon>Eubacteriales</taxon>
        <taxon>Clostridiaceae</taxon>
        <taxon>Clostridium</taxon>
    </lineage>
</organism>
<keyword evidence="7" id="KW-1185">Reference proteome</keyword>
<dbReference type="EC" id="3.2.2.21" evidence="2"/>
<dbReference type="Pfam" id="PF00730">
    <property type="entry name" value="HhH-GPD"/>
    <property type="match status" value="1"/>
</dbReference>
<evidence type="ECO:0000256" key="2">
    <source>
        <dbReference type="ARBA" id="ARBA00012000"/>
    </source>
</evidence>
<comment type="catalytic activity">
    <reaction evidence="1">
        <text>Hydrolysis of alkylated DNA, releasing 3-methyladenine, 3-methylguanine, 7-methylguanine and 7-methyladenine.</text>
        <dbReference type="EC" id="3.2.2.21"/>
    </reaction>
</comment>